<protein>
    <submittedName>
        <fullName evidence="3">Phosphotransferase</fullName>
    </submittedName>
</protein>
<accession>A0AAW6SMU8</accession>
<dbReference type="GO" id="GO:0004413">
    <property type="term" value="F:homoserine kinase activity"/>
    <property type="evidence" value="ECO:0007669"/>
    <property type="project" value="TreeGrafter"/>
</dbReference>
<feature type="domain" description="Aminoglycoside phosphotransferase" evidence="2">
    <location>
        <begin position="37"/>
        <end position="254"/>
    </location>
</feature>
<gene>
    <name evidence="3" type="ORF">P5X88_04095</name>
</gene>
<dbReference type="SUPFAM" id="SSF56112">
    <property type="entry name" value="Protein kinase-like (PK-like)"/>
    <property type="match status" value="1"/>
</dbReference>
<evidence type="ECO:0000313" key="3">
    <source>
        <dbReference type="EMBL" id="MDH5160105.1"/>
    </source>
</evidence>
<organism evidence="3 4">
    <name type="scientific">Heyndrickxia oleronia</name>
    <dbReference type="NCBI Taxonomy" id="38875"/>
    <lineage>
        <taxon>Bacteria</taxon>
        <taxon>Bacillati</taxon>
        <taxon>Bacillota</taxon>
        <taxon>Bacilli</taxon>
        <taxon>Bacillales</taxon>
        <taxon>Bacillaceae</taxon>
        <taxon>Heyndrickxia</taxon>
    </lineage>
</organism>
<dbReference type="InterPro" id="IPR002575">
    <property type="entry name" value="Aminoglycoside_PTrfase"/>
</dbReference>
<reference evidence="3" key="1">
    <citation type="submission" date="2023-03" db="EMBL/GenBank/DDBJ databases">
        <title>Bacterial isolates from washroom surfaces on a university campus.</title>
        <authorList>
            <person name="Holman D.B."/>
            <person name="Gzyl K.E."/>
            <person name="Taheri A.E."/>
        </authorList>
    </citation>
    <scope>NUCLEOTIDE SEQUENCE</scope>
    <source>
        <strain evidence="3">RD03</strain>
    </source>
</reference>
<proteinExistence type="inferred from homology"/>
<comment type="similarity">
    <text evidence="1">Belongs to the pseudomonas-type ThrB family.</text>
</comment>
<evidence type="ECO:0000313" key="4">
    <source>
        <dbReference type="Proteomes" id="UP001159179"/>
    </source>
</evidence>
<dbReference type="GO" id="GO:0009088">
    <property type="term" value="P:threonine biosynthetic process"/>
    <property type="evidence" value="ECO:0007669"/>
    <property type="project" value="TreeGrafter"/>
</dbReference>
<evidence type="ECO:0000256" key="1">
    <source>
        <dbReference type="ARBA" id="ARBA00038240"/>
    </source>
</evidence>
<dbReference type="Gene3D" id="3.90.1200.10">
    <property type="match status" value="1"/>
</dbReference>
<comment type="caution">
    <text evidence="3">The sequence shown here is derived from an EMBL/GenBank/DDBJ whole genome shotgun (WGS) entry which is preliminary data.</text>
</comment>
<dbReference type="EMBL" id="JAROYP010000002">
    <property type="protein sequence ID" value="MDH5160105.1"/>
    <property type="molecule type" value="Genomic_DNA"/>
</dbReference>
<dbReference type="InterPro" id="IPR050249">
    <property type="entry name" value="Pseudomonas-type_ThrB"/>
</dbReference>
<dbReference type="PANTHER" id="PTHR21064">
    <property type="entry name" value="AMINOGLYCOSIDE PHOSPHOTRANSFERASE DOMAIN-CONTAINING PROTEIN-RELATED"/>
    <property type="match status" value="1"/>
</dbReference>
<dbReference type="InterPro" id="IPR011009">
    <property type="entry name" value="Kinase-like_dom_sf"/>
</dbReference>
<dbReference type="Pfam" id="PF01636">
    <property type="entry name" value="APH"/>
    <property type="match status" value="1"/>
</dbReference>
<evidence type="ECO:0000259" key="2">
    <source>
        <dbReference type="Pfam" id="PF01636"/>
    </source>
</evidence>
<dbReference type="PANTHER" id="PTHR21064:SF6">
    <property type="entry name" value="AMINOGLYCOSIDE PHOSPHOTRANSFERASE DOMAIN-CONTAINING PROTEIN"/>
    <property type="match status" value="1"/>
</dbReference>
<sequence length="357" mass="41902">MTRNEVIKICDEFLLSTISKLYGLEEHRIGLISPHEGGRNIVYICEKEGSKSKILRISYLNDRHLEDYLSELEYIKYLFNHGGSVSNVISSLNGYVLEEISYNGQKFFVSLFEKAKGKMLVENNYMYREGAEITEYYYNCGKVLGKLHQLSKKYKPVHSRYNFFDKFNEHYIDELIPDALTLLKPKLKELIKTLKNLSRNRDNFGMIHFDYNDGNYSIDFDNGQITVYDFDNSCFSFYMFDLASLWINGVGWIQFEPDPIKRRKFMDDYFKIALDGYRSETEITDHMLNKLPLFINTTIMENIVDTFEVMESNENDPVCDEALLYLVKCIEDDIPYMGFFSDIYSCDAPFELEEESV</sequence>
<dbReference type="Proteomes" id="UP001159179">
    <property type="component" value="Unassembled WGS sequence"/>
</dbReference>
<dbReference type="RefSeq" id="WP_280615859.1">
    <property type="nucleotide sequence ID" value="NZ_JAROYP010000002.1"/>
</dbReference>
<name>A0AAW6SMU8_9BACI</name>
<dbReference type="AlphaFoldDB" id="A0AAW6SMU8"/>